<gene>
    <name evidence="3" type="ORF">EJ05DRAFT_500040</name>
</gene>
<dbReference type="EMBL" id="ML996571">
    <property type="protein sequence ID" value="KAF2758520.1"/>
    <property type="molecule type" value="Genomic_DNA"/>
</dbReference>
<dbReference type="OrthoDB" id="4775599at2759"/>
<protein>
    <submittedName>
        <fullName evidence="3">Uncharacterized protein</fullName>
    </submittedName>
</protein>
<evidence type="ECO:0000256" key="1">
    <source>
        <dbReference type="SAM" id="MobiDB-lite"/>
    </source>
</evidence>
<dbReference type="Proteomes" id="UP000799437">
    <property type="component" value="Unassembled WGS sequence"/>
</dbReference>
<feature type="region of interest" description="Disordered" evidence="1">
    <location>
        <begin position="224"/>
        <end position="260"/>
    </location>
</feature>
<name>A0A6A6W9A5_9PEZI</name>
<evidence type="ECO:0000313" key="3">
    <source>
        <dbReference type="EMBL" id="KAF2758520.1"/>
    </source>
</evidence>
<accession>A0A6A6W9A5</accession>
<evidence type="ECO:0000313" key="4">
    <source>
        <dbReference type="Proteomes" id="UP000799437"/>
    </source>
</evidence>
<dbReference type="RefSeq" id="XP_033600971.1">
    <property type="nucleotide sequence ID" value="XM_033746930.1"/>
</dbReference>
<keyword evidence="2" id="KW-0812">Transmembrane</keyword>
<dbReference type="GeneID" id="54487984"/>
<organism evidence="3 4">
    <name type="scientific">Pseudovirgaria hyperparasitica</name>
    <dbReference type="NCBI Taxonomy" id="470096"/>
    <lineage>
        <taxon>Eukaryota</taxon>
        <taxon>Fungi</taxon>
        <taxon>Dikarya</taxon>
        <taxon>Ascomycota</taxon>
        <taxon>Pezizomycotina</taxon>
        <taxon>Dothideomycetes</taxon>
        <taxon>Dothideomycetes incertae sedis</taxon>
        <taxon>Acrospermales</taxon>
        <taxon>Acrospermaceae</taxon>
        <taxon>Pseudovirgaria</taxon>
    </lineage>
</organism>
<keyword evidence="2" id="KW-1133">Transmembrane helix</keyword>
<feature type="region of interest" description="Disordered" evidence="1">
    <location>
        <begin position="168"/>
        <end position="208"/>
    </location>
</feature>
<feature type="compositionally biased region" description="Basic and acidic residues" evidence="1">
    <location>
        <begin position="174"/>
        <end position="185"/>
    </location>
</feature>
<feature type="transmembrane region" description="Helical" evidence="2">
    <location>
        <begin position="106"/>
        <end position="127"/>
    </location>
</feature>
<feature type="compositionally biased region" description="Polar residues" evidence="1">
    <location>
        <begin position="241"/>
        <end position="260"/>
    </location>
</feature>
<feature type="region of interest" description="Disordered" evidence="1">
    <location>
        <begin position="67"/>
        <end position="95"/>
    </location>
</feature>
<keyword evidence="4" id="KW-1185">Reference proteome</keyword>
<feature type="compositionally biased region" description="Polar residues" evidence="1">
    <location>
        <begin position="80"/>
        <end position="93"/>
    </location>
</feature>
<reference evidence="3" key="1">
    <citation type="journal article" date="2020" name="Stud. Mycol.">
        <title>101 Dothideomycetes genomes: a test case for predicting lifestyles and emergence of pathogens.</title>
        <authorList>
            <person name="Haridas S."/>
            <person name="Albert R."/>
            <person name="Binder M."/>
            <person name="Bloem J."/>
            <person name="Labutti K."/>
            <person name="Salamov A."/>
            <person name="Andreopoulos B."/>
            <person name="Baker S."/>
            <person name="Barry K."/>
            <person name="Bills G."/>
            <person name="Bluhm B."/>
            <person name="Cannon C."/>
            <person name="Castanera R."/>
            <person name="Culley D."/>
            <person name="Daum C."/>
            <person name="Ezra D."/>
            <person name="Gonzalez J."/>
            <person name="Henrissat B."/>
            <person name="Kuo A."/>
            <person name="Liang C."/>
            <person name="Lipzen A."/>
            <person name="Lutzoni F."/>
            <person name="Magnuson J."/>
            <person name="Mondo S."/>
            <person name="Nolan M."/>
            <person name="Ohm R."/>
            <person name="Pangilinan J."/>
            <person name="Park H.-J."/>
            <person name="Ramirez L."/>
            <person name="Alfaro M."/>
            <person name="Sun H."/>
            <person name="Tritt A."/>
            <person name="Yoshinaga Y."/>
            <person name="Zwiers L.-H."/>
            <person name="Turgeon B."/>
            <person name="Goodwin S."/>
            <person name="Spatafora J."/>
            <person name="Crous P."/>
            <person name="Grigoriev I."/>
        </authorList>
    </citation>
    <scope>NUCLEOTIDE SEQUENCE</scope>
    <source>
        <strain evidence="3">CBS 121739</strain>
    </source>
</reference>
<dbReference type="AlphaFoldDB" id="A0A6A6W9A5"/>
<evidence type="ECO:0000256" key="2">
    <source>
        <dbReference type="SAM" id="Phobius"/>
    </source>
</evidence>
<sequence length="260" mass="28073">MALSTHSCRCIYQSSSLAALSTPMLFLSMILPRSSYAQLISSNTVATTPRSSISFTSSTLSTTTASSTLSEIVQTPRPSPSAQPNAIGSTGSYNEDPVDKQHQSILNYYFVFLVLLAIIVAVGVYILTKRRRRQKLENRNTSTSVLARDLNGWSNSRRWINGTRAMRTGNAGRTSREDGLNEHGEAPPPYVPKVEIPPGSEGNSFAMPLRTLTGEGRTVARPPDYAEALRTPNESIIDPSRPNTAATHGGESSRSILGSG</sequence>
<keyword evidence="2" id="KW-0472">Membrane</keyword>
<proteinExistence type="predicted"/>